<proteinExistence type="predicted"/>
<dbReference type="OrthoDB" id="2794314at2759"/>
<dbReference type="AlphaFoldDB" id="A0A5C3LPJ2"/>
<gene>
    <name evidence="1" type="ORF">BDQ12DRAFT_613951</name>
</gene>
<sequence length="142" mass="16118">MTLLDLQRSCFFFFHCQFHPTLHKPHFCPHRSTGEGTSNLQHSVALCLKLHGDKPVPQSTTGSSIPYSEAAHCTLLALCCAKEHRPFNSVLDEDYQAEVEMLWPGTKLPHPATINNDVKSLYNGLSRHVKSYFQVCILIYIY</sequence>
<dbReference type="EMBL" id="ML213635">
    <property type="protein sequence ID" value="TFK34203.1"/>
    <property type="molecule type" value="Genomic_DNA"/>
</dbReference>
<dbReference type="Proteomes" id="UP000308652">
    <property type="component" value="Unassembled WGS sequence"/>
</dbReference>
<accession>A0A5C3LPJ2</accession>
<protein>
    <submittedName>
        <fullName evidence="1">Uncharacterized protein</fullName>
    </submittedName>
</protein>
<reference evidence="1 2" key="1">
    <citation type="journal article" date="2019" name="Nat. Ecol. Evol.">
        <title>Megaphylogeny resolves global patterns of mushroom evolution.</title>
        <authorList>
            <person name="Varga T."/>
            <person name="Krizsan K."/>
            <person name="Foldi C."/>
            <person name="Dima B."/>
            <person name="Sanchez-Garcia M."/>
            <person name="Sanchez-Ramirez S."/>
            <person name="Szollosi G.J."/>
            <person name="Szarkandi J.G."/>
            <person name="Papp V."/>
            <person name="Albert L."/>
            <person name="Andreopoulos W."/>
            <person name="Angelini C."/>
            <person name="Antonin V."/>
            <person name="Barry K.W."/>
            <person name="Bougher N.L."/>
            <person name="Buchanan P."/>
            <person name="Buyck B."/>
            <person name="Bense V."/>
            <person name="Catcheside P."/>
            <person name="Chovatia M."/>
            <person name="Cooper J."/>
            <person name="Damon W."/>
            <person name="Desjardin D."/>
            <person name="Finy P."/>
            <person name="Geml J."/>
            <person name="Haridas S."/>
            <person name="Hughes K."/>
            <person name="Justo A."/>
            <person name="Karasinski D."/>
            <person name="Kautmanova I."/>
            <person name="Kiss B."/>
            <person name="Kocsube S."/>
            <person name="Kotiranta H."/>
            <person name="LaButti K.M."/>
            <person name="Lechner B.E."/>
            <person name="Liimatainen K."/>
            <person name="Lipzen A."/>
            <person name="Lukacs Z."/>
            <person name="Mihaltcheva S."/>
            <person name="Morgado L.N."/>
            <person name="Niskanen T."/>
            <person name="Noordeloos M.E."/>
            <person name="Ohm R.A."/>
            <person name="Ortiz-Santana B."/>
            <person name="Ovrebo C."/>
            <person name="Racz N."/>
            <person name="Riley R."/>
            <person name="Savchenko A."/>
            <person name="Shiryaev A."/>
            <person name="Soop K."/>
            <person name="Spirin V."/>
            <person name="Szebenyi C."/>
            <person name="Tomsovsky M."/>
            <person name="Tulloss R.E."/>
            <person name="Uehling J."/>
            <person name="Grigoriev I.V."/>
            <person name="Vagvolgyi C."/>
            <person name="Papp T."/>
            <person name="Martin F.M."/>
            <person name="Miettinen O."/>
            <person name="Hibbett D.S."/>
            <person name="Nagy L.G."/>
        </authorList>
    </citation>
    <scope>NUCLEOTIDE SEQUENCE [LARGE SCALE GENOMIC DNA]</scope>
    <source>
        <strain evidence="1 2">CBS 166.37</strain>
    </source>
</reference>
<evidence type="ECO:0000313" key="1">
    <source>
        <dbReference type="EMBL" id="TFK34203.1"/>
    </source>
</evidence>
<organism evidence="1 2">
    <name type="scientific">Crucibulum laeve</name>
    <dbReference type="NCBI Taxonomy" id="68775"/>
    <lineage>
        <taxon>Eukaryota</taxon>
        <taxon>Fungi</taxon>
        <taxon>Dikarya</taxon>
        <taxon>Basidiomycota</taxon>
        <taxon>Agaricomycotina</taxon>
        <taxon>Agaricomycetes</taxon>
        <taxon>Agaricomycetidae</taxon>
        <taxon>Agaricales</taxon>
        <taxon>Agaricineae</taxon>
        <taxon>Nidulariaceae</taxon>
        <taxon>Crucibulum</taxon>
    </lineage>
</organism>
<keyword evidence="2" id="KW-1185">Reference proteome</keyword>
<evidence type="ECO:0000313" key="2">
    <source>
        <dbReference type="Proteomes" id="UP000308652"/>
    </source>
</evidence>
<name>A0A5C3LPJ2_9AGAR</name>